<comment type="similarity">
    <text evidence="1">Belongs to the universal stress protein A family.</text>
</comment>
<dbReference type="AlphaFoldDB" id="A0A8D5JCY4"/>
<dbReference type="PANTHER" id="PTHR46268:SF6">
    <property type="entry name" value="UNIVERSAL STRESS PROTEIN UP12"/>
    <property type="match status" value="1"/>
</dbReference>
<accession>A0A8D5JCY4</accession>
<reference evidence="3" key="1">
    <citation type="submission" date="2020-09" db="EMBL/GenBank/DDBJ databases">
        <title>Desulfogranum mesoprofundum gen. nov., sp. nov., a novel mesophilic, sulfate-reducing chemolithoautotroph isolated from a deep-sea hydrothermal vent chimney in the Suiyo Seamount.</title>
        <authorList>
            <person name="Hashimoto Y."/>
            <person name="Nakagawa S."/>
        </authorList>
    </citation>
    <scope>NUCLEOTIDE SEQUENCE</scope>
    <source>
        <strain evidence="3">KT2</strain>
    </source>
</reference>
<name>A0A8D5JCY4_9BACT</name>
<dbReference type="KEGG" id="dbk:DGMP_09660"/>
<dbReference type="EMBL" id="AP024086">
    <property type="protein sequence ID" value="BCL60273.1"/>
    <property type="molecule type" value="Genomic_DNA"/>
</dbReference>
<proteinExistence type="inferred from homology"/>
<evidence type="ECO:0000313" key="3">
    <source>
        <dbReference type="EMBL" id="BCL60273.1"/>
    </source>
</evidence>
<evidence type="ECO:0000256" key="1">
    <source>
        <dbReference type="ARBA" id="ARBA00008791"/>
    </source>
</evidence>
<dbReference type="CDD" id="cd00293">
    <property type="entry name" value="USP-like"/>
    <property type="match status" value="2"/>
</dbReference>
<keyword evidence="4" id="KW-1185">Reference proteome</keyword>
<evidence type="ECO:0000313" key="4">
    <source>
        <dbReference type="Proteomes" id="UP000826725"/>
    </source>
</evidence>
<feature type="domain" description="UspA" evidence="2">
    <location>
        <begin position="7"/>
        <end position="142"/>
    </location>
</feature>
<protein>
    <submittedName>
        <fullName evidence="3">Universal stress protein E</fullName>
    </submittedName>
</protein>
<sequence length="294" mass="32209">MAGSVSTVLVAIDPVSPVKSSVREALRLTSSMGAELTALSVAPRYEGDLNRLTLKNTDTQLRQPFQKCLQEASDFATSCSMPIKTVLRHGDPADEIVNWAEKTGAEFIIIGSPKRSNMERVFLSRTTAGIISLSPCDVLIIPEDSIIDFSRILVCINGSKHSMEAAQRALDLAMSYGSTVHMLTVVDIPLDKSLRYGVLKEARRKALTTLQNLAEQGRKLEVNVVTELREGTPYKNIVTYAEKNDIQLTILGSYSRTALERMFFGSIVERVTALSTCPTLIVKKLGSGGVRNFI</sequence>
<feature type="domain" description="UspA" evidence="2">
    <location>
        <begin position="149"/>
        <end position="283"/>
    </location>
</feature>
<dbReference type="Pfam" id="PF00582">
    <property type="entry name" value="Usp"/>
    <property type="match status" value="2"/>
</dbReference>
<evidence type="ECO:0000259" key="2">
    <source>
        <dbReference type="Pfam" id="PF00582"/>
    </source>
</evidence>
<dbReference type="RefSeq" id="WP_228856415.1">
    <property type="nucleotide sequence ID" value="NZ_AP024086.1"/>
</dbReference>
<organism evidence="3 4">
    <name type="scientific">Desulfomarina profundi</name>
    <dbReference type="NCBI Taxonomy" id="2772557"/>
    <lineage>
        <taxon>Bacteria</taxon>
        <taxon>Pseudomonadati</taxon>
        <taxon>Thermodesulfobacteriota</taxon>
        <taxon>Desulfobulbia</taxon>
        <taxon>Desulfobulbales</taxon>
        <taxon>Desulfobulbaceae</taxon>
        <taxon>Desulfomarina</taxon>
    </lineage>
</organism>
<dbReference type="InterPro" id="IPR006016">
    <property type="entry name" value="UspA"/>
</dbReference>
<gene>
    <name evidence="3" type="primary">uspE</name>
    <name evidence="3" type="ORF">DGMP_09660</name>
</gene>
<dbReference type="Proteomes" id="UP000826725">
    <property type="component" value="Chromosome"/>
</dbReference>
<dbReference type="PANTHER" id="PTHR46268">
    <property type="entry name" value="STRESS RESPONSE PROTEIN NHAX"/>
    <property type="match status" value="1"/>
</dbReference>